<evidence type="ECO:0000256" key="1">
    <source>
        <dbReference type="SAM" id="MobiDB-lite"/>
    </source>
</evidence>
<gene>
    <name evidence="3" type="ORF">PVAP13_8KG161101</name>
</gene>
<evidence type="ECO:0000259" key="2">
    <source>
        <dbReference type="Pfam" id="PF22936"/>
    </source>
</evidence>
<dbReference type="EMBL" id="CM029051">
    <property type="protein sequence ID" value="KAG2561476.1"/>
    <property type="molecule type" value="Genomic_DNA"/>
</dbReference>
<protein>
    <recommendedName>
        <fullName evidence="2">Retrovirus-related Pol polyprotein from transposon TNT 1-94-like beta-barrel domain-containing protein</fullName>
    </recommendedName>
</protein>
<proteinExistence type="predicted"/>
<dbReference type="Proteomes" id="UP000823388">
    <property type="component" value="Chromosome 8K"/>
</dbReference>
<sequence>MASAASPPAASELDSYGASRGAGFKSSGDTEKATPWFLATGAAHHATGEYKSLITETEPVTDWVVSAGNGKGMHAHSILPGGIEDSTWLLDSYATNNMSGNLSLLTHMVPVNNQVVGAGSGKGMQVHGIGSVFTEAVVLPDVWYVPGLAMSLVSVNQLTNDNPNLSIKMSGTACHVTNINDGSVIGSAHLRSDNKYEVDFLRILQN</sequence>
<reference evidence="3" key="1">
    <citation type="submission" date="2020-05" db="EMBL/GenBank/DDBJ databases">
        <title>WGS assembly of Panicum virgatum.</title>
        <authorList>
            <person name="Lovell J.T."/>
            <person name="Jenkins J."/>
            <person name="Shu S."/>
            <person name="Juenger T.E."/>
            <person name="Schmutz J."/>
        </authorList>
    </citation>
    <scope>NUCLEOTIDE SEQUENCE</scope>
    <source>
        <strain evidence="3">AP13</strain>
    </source>
</reference>
<evidence type="ECO:0000313" key="3">
    <source>
        <dbReference type="EMBL" id="KAG2561476.1"/>
    </source>
</evidence>
<feature type="region of interest" description="Disordered" evidence="1">
    <location>
        <begin position="1"/>
        <end position="28"/>
    </location>
</feature>
<dbReference type="OrthoDB" id="778489at2759"/>
<dbReference type="Pfam" id="PF22936">
    <property type="entry name" value="Pol_BBD"/>
    <property type="match status" value="1"/>
</dbReference>
<feature type="domain" description="Retrovirus-related Pol polyprotein from transposon TNT 1-94-like beta-barrel" evidence="2">
    <location>
        <begin position="88"/>
        <end position="161"/>
    </location>
</feature>
<evidence type="ECO:0000313" key="4">
    <source>
        <dbReference type="Proteomes" id="UP000823388"/>
    </source>
</evidence>
<dbReference type="AlphaFoldDB" id="A0A8T0PR94"/>
<organism evidence="3 4">
    <name type="scientific">Panicum virgatum</name>
    <name type="common">Blackwell switchgrass</name>
    <dbReference type="NCBI Taxonomy" id="38727"/>
    <lineage>
        <taxon>Eukaryota</taxon>
        <taxon>Viridiplantae</taxon>
        <taxon>Streptophyta</taxon>
        <taxon>Embryophyta</taxon>
        <taxon>Tracheophyta</taxon>
        <taxon>Spermatophyta</taxon>
        <taxon>Magnoliopsida</taxon>
        <taxon>Liliopsida</taxon>
        <taxon>Poales</taxon>
        <taxon>Poaceae</taxon>
        <taxon>PACMAD clade</taxon>
        <taxon>Panicoideae</taxon>
        <taxon>Panicodae</taxon>
        <taxon>Paniceae</taxon>
        <taxon>Panicinae</taxon>
        <taxon>Panicum</taxon>
        <taxon>Panicum sect. Hiantes</taxon>
    </lineage>
</organism>
<feature type="compositionally biased region" description="Low complexity" evidence="1">
    <location>
        <begin position="1"/>
        <end position="11"/>
    </location>
</feature>
<comment type="caution">
    <text evidence="3">The sequence shown here is derived from an EMBL/GenBank/DDBJ whole genome shotgun (WGS) entry which is preliminary data.</text>
</comment>
<dbReference type="InterPro" id="IPR054722">
    <property type="entry name" value="PolX-like_BBD"/>
</dbReference>
<accession>A0A8T0PR94</accession>
<name>A0A8T0PR94_PANVG</name>
<keyword evidence="4" id="KW-1185">Reference proteome</keyword>